<reference evidence="4" key="2">
    <citation type="submission" date="2024-04" db="EMBL/GenBank/DDBJ databases">
        <authorList>
            <person name="Chen Y."/>
            <person name="Shah S."/>
            <person name="Dougan E. K."/>
            <person name="Thang M."/>
            <person name="Chan C."/>
        </authorList>
    </citation>
    <scope>NUCLEOTIDE SEQUENCE [LARGE SCALE GENOMIC DNA]</scope>
</reference>
<evidence type="ECO:0000313" key="5">
    <source>
        <dbReference type="EMBL" id="CAL4765893.1"/>
    </source>
</evidence>
<dbReference type="InterPro" id="IPR027450">
    <property type="entry name" value="AlkB-like"/>
</dbReference>
<dbReference type="Gene3D" id="2.60.120.590">
    <property type="entry name" value="Alpha-ketoglutarate-dependent dioxygenase AlkB-like"/>
    <property type="match status" value="1"/>
</dbReference>
<comment type="caution">
    <text evidence="3">The sequence shown here is derived from an EMBL/GenBank/DDBJ whole genome shotgun (WGS) entry which is preliminary data.</text>
</comment>
<dbReference type="InterPro" id="IPR032854">
    <property type="entry name" value="ALKBH3"/>
</dbReference>
<evidence type="ECO:0000313" key="6">
    <source>
        <dbReference type="Proteomes" id="UP001152797"/>
    </source>
</evidence>
<feature type="domain" description="Fe2OG dioxygenase" evidence="2">
    <location>
        <begin position="257"/>
        <end position="370"/>
    </location>
</feature>
<sequence>GRGALPWRSLRMTSLYPPLASRSPLLPGPQAPGTQKAQDGGHRRRLLLSCHLQDLLSAGTSVEPNQRPLITEKLVGPAVEQPVSPGLVDAQNRARFAERRVVRDPAERKASLRRVAAHSWTPAELPEPSLQQQPLLLLGEEAVTAGPTARFPRLVLWDESRRCFASHWPGALSPDFCRQSFGALLTHGPWEALHSKKGQVTRETCWYVRKGCRCDYTYGIARVRAKRKQTKAFHCAMEMLLEELMRVTFPQLPKEAWPNAANLNLYSEKWQSIGWHADDESLFQGRDKDCPIISVSLGAPREFWLALRHEGNCMDPKLKSIVEVDLSYGDILTMEGLCQKYCVHFVPADLRNVADAQRGSRINVTWRWIREHKQRCPQHVDGVEEFFFGAHGIPRSPGLPCWTSAWAGNLLMAWRACEECDHDAWRGGRNCVKHQQKWLCRHCYQHALSGAPARPKIYTPRERGQRRPQLPKDRQENSQETLNHGHFQSMGPSWFPAAGTGYLSVVDLVHFMPTFPVNSIQSPVVQQATQDSSEPTPQLAQSCQVPVQSMCAAKVSYYPVQSPCCRCPTP</sequence>
<dbReference type="EMBL" id="CAMXCT020000423">
    <property type="protein sequence ID" value="CAL1131956.1"/>
    <property type="molecule type" value="Genomic_DNA"/>
</dbReference>
<feature type="region of interest" description="Disordered" evidence="1">
    <location>
        <begin position="454"/>
        <end position="485"/>
    </location>
</feature>
<dbReference type="Pfam" id="PF13532">
    <property type="entry name" value="2OG-FeII_Oxy_2"/>
    <property type="match status" value="1"/>
</dbReference>
<keyword evidence="6" id="KW-1185">Reference proteome</keyword>
<feature type="region of interest" description="Disordered" evidence="1">
    <location>
        <begin position="19"/>
        <end position="42"/>
    </location>
</feature>
<accession>A0A9P1BV34</accession>
<keyword evidence="5" id="KW-0223">Dioxygenase</keyword>
<protein>
    <submittedName>
        <fullName evidence="5">Alpha-ketoglutarate-dependent dioxygenase alkB homolog 3 (Alkylated DNA repair protein alkB homolog 3)</fullName>
    </submittedName>
</protein>
<proteinExistence type="predicted"/>
<dbReference type="PANTHER" id="PTHR31212">
    <property type="entry name" value="ALPHA-KETOGLUTARATE-DEPENDENT DIOXYGENASE ALKB HOMOLOG 3"/>
    <property type="match status" value="1"/>
</dbReference>
<evidence type="ECO:0000313" key="3">
    <source>
        <dbReference type="EMBL" id="CAI3978581.1"/>
    </source>
</evidence>
<feature type="compositionally biased region" description="Basic and acidic residues" evidence="1">
    <location>
        <begin position="459"/>
        <end position="477"/>
    </location>
</feature>
<dbReference type="InterPro" id="IPR037151">
    <property type="entry name" value="AlkB-like_sf"/>
</dbReference>
<evidence type="ECO:0000259" key="2">
    <source>
        <dbReference type="PROSITE" id="PS51471"/>
    </source>
</evidence>
<name>A0A9P1BV34_9DINO</name>
<dbReference type="PANTHER" id="PTHR31212:SF4">
    <property type="entry name" value="ALPHA-KETOGLUTARATE-DEPENDENT DIOXYGENASE ALKB HOMOLOG 3"/>
    <property type="match status" value="1"/>
</dbReference>
<dbReference type="EMBL" id="CAMXCT030000423">
    <property type="protein sequence ID" value="CAL4765893.1"/>
    <property type="molecule type" value="Genomic_DNA"/>
</dbReference>
<dbReference type="PROSITE" id="PS51471">
    <property type="entry name" value="FE2OG_OXY"/>
    <property type="match status" value="1"/>
</dbReference>
<reference evidence="3" key="1">
    <citation type="submission" date="2022-10" db="EMBL/GenBank/DDBJ databases">
        <authorList>
            <person name="Chen Y."/>
            <person name="Dougan E. K."/>
            <person name="Chan C."/>
            <person name="Rhodes N."/>
            <person name="Thang M."/>
        </authorList>
    </citation>
    <scope>NUCLEOTIDE SEQUENCE</scope>
</reference>
<dbReference type="Proteomes" id="UP001152797">
    <property type="component" value="Unassembled WGS sequence"/>
</dbReference>
<dbReference type="GO" id="GO:0051213">
    <property type="term" value="F:dioxygenase activity"/>
    <property type="evidence" value="ECO:0007669"/>
    <property type="project" value="UniProtKB-KW"/>
</dbReference>
<dbReference type="InterPro" id="IPR005123">
    <property type="entry name" value="Oxoglu/Fe-dep_dioxygenase_dom"/>
</dbReference>
<gene>
    <name evidence="3" type="ORF">C1SCF055_LOCUS6622</name>
</gene>
<dbReference type="EMBL" id="CAMXCT010000423">
    <property type="protein sequence ID" value="CAI3978581.1"/>
    <property type="molecule type" value="Genomic_DNA"/>
</dbReference>
<dbReference type="SUPFAM" id="SSF51197">
    <property type="entry name" value="Clavaminate synthase-like"/>
    <property type="match status" value="1"/>
</dbReference>
<dbReference type="OrthoDB" id="545910at2759"/>
<dbReference type="GO" id="GO:0006307">
    <property type="term" value="P:DNA alkylation repair"/>
    <property type="evidence" value="ECO:0007669"/>
    <property type="project" value="InterPro"/>
</dbReference>
<feature type="non-terminal residue" evidence="3">
    <location>
        <position position="1"/>
    </location>
</feature>
<keyword evidence="5" id="KW-0560">Oxidoreductase</keyword>
<dbReference type="AlphaFoldDB" id="A0A9P1BV34"/>
<evidence type="ECO:0000313" key="4">
    <source>
        <dbReference type="EMBL" id="CAL1131956.1"/>
    </source>
</evidence>
<organism evidence="3">
    <name type="scientific">Cladocopium goreaui</name>
    <dbReference type="NCBI Taxonomy" id="2562237"/>
    <lineage>
        <taxon>Eukaryota</taxon>
        <taxon>Sar</taxon>
        <taxon>Alveolata</taxon>
        <taxon>Dinophyceae</taxon>
        <taxon>Suessiales</taxon>
        <taxon>Symbiodiniaceae</taxon>
        <taxon>Cladocopium</taxon>
    </lineage>
</organism>
<evidence type="ECO:0000256" key="1">
    <source>
        <dbReference type="SAM" id="MobiDB-lite"/>
    </source>
</evidence>